<evidence type="ECO:0000259" key="1">
    <source>
        <dbReference type="PROSITE" id="PS51112"/>
    </source>
</evidence>
<feature type="domain" description="AMMECR1" evidence="1">
    <location>
        <begin position="32"/>
        <end position="226"/>
    </location>
</feature>
<name>A0AAV7K971_9METZ</name>
<protein>
    <recommendedName>
        <fullName evidence="1">AMMECR1 domain-containing protein</fullName>
    </recommendedName>
</protein>
<dbReference type="SUPFAM" id="SSF143447">
    <property type="entry name" value="AMMECR1-like"/>
    <property type="match status" value="1"/>
</dbReference>
<dbReference type="InterPro" id="IPR027485">
    <property type="entry name" value="AMMECR1_N"/>
</dbReference>
<dbReference type="Gene3D" id="3.30.700.20">
    <property type="entry name" value="Hypothetical protein ph0010, domain 1"/>
    <property type="match status" value="1"/>
</dbReference>
<dbReference type="PANTHER" id="PTHR13016:SF0">
    <property type="entry name" value="AMME SYNDROME CANDIDATE GENE 1 PROTEIN"/>
    <property type="match status" value="1"/>
</dbReference>
<reference evidence="2 3" key="1">
    <citation type="journal article" date="2023" name="BMC Biol.">
        <title>The compact genome of the sponge Oopsacas minuta (Hexactinellida) is lacking key metazoan core genes.</title>
        <authorList>
            <person name="Santini S."/>
            <person name="Schenkelaars Q."/>
            <person name="Jourda C."/>
            <person name="Duchesne M."/>
            <person name="Belahbib H."/>
            <person name="Rocher C."/>
            <person name="Selva M."/>
            <person name="Riesgo A."/>
            <person name="Vervoort M."/>
            <person name="Leys S.P."/>
            <person name="Kodjabachian L."/>
            <person name="Le Bivic A."/>
            <person name="Borchiellini C."/>
            <person name="Claverie J.M."/>
            <person name="Renard E."/>
        </authorList>
    </citation>
    <scope>NUCLEOTIDE SEQUENCE [LARGE SCALE GENOMIC DNA]</scope>
    <source>
        <strain evidence="2">SPO-2</strain>
    </source>
</reference>
<dbReference type="InterPro" id="IPR023473">
    <property type="entry name" value="AMMECR1"/>
</dbReference>
<keyword evidence="3" id="KW-1185">Reference proteome</keyword>
<dbReference type="Proteomes" id="UP001165289">
    <property type="component" value="Unassembled WGS sequence"/>
</dbReference>
<dbReference type="InterPro" id="IPR002733">
    <property type="entry name" value="AMMECR1_domain"/>
</dbReference>
<dbReference type="PANTHER" id="PTHR13016">
    <property type="entry name" value="AMMECR1 HOMOLOG"/>
    <property type="match status" value="1"/>
</dbReference>
<accession>A0AAV7K971</accession>
<dbReference type="AlphaFoldDB" id="A0AAV7K971"/>
<evidence type="ECO:0000313" key="2">
    <source>
        <dbReference type="EMBL" id="KAI6657906.1"/>
    </source>
</evidence>
<dbReference type="EMBL" id="JAKMXF010000110">
    <property type="protein sequence ID" value="KAI6657906.1"/>
    <property type="molecule type" value="Genomic_DNA"/>
</dbReference>
<comment type="caution">
    <text evidence="2">The sequence shown here is derived from an EMBL/GenBank/DDBJ whole genome shotgun (WGS) entry which is preliminary data.</text>
</comment>
<dbReference type="Pfam" id="PF01871">
    <property type="entry name" value="AMMECR1"/>
    <property type="match status" value="1"/>
</dbReference>
<organism evidence="2 3">
    <name type="scientific">Oopsacas minuta</name>
    <dbReference type="NCBI Taxonomy" id="111878"/>
    <lineage>
        <taxon>Eukaryota</taxon>
        <taxon>Metazoa</taxon>
        <taxon>Porifera</taxon>
        <taxon>Hexactinellida</taxon>
        <taxon>Hexasterophora</taxon>
        <taxon>Lyssacinosida</taxon>
        <taxon>Leucopsacidae</taxon>
        <taxon>Oopsacas</taxon>
    </lineage>
</organism>
<proteinExistence type="predicted"/>
<dbReference type="InterPro" id="IPR036071">
    <property type="entry name" value="AMMECR1_dom_sf"/>
</dbReference>
<dbReference type="NCBIfam" id="TIGR00296">
    <property type="entry name" value="TIGR00296 family protein"/>
    <property type="match status" value="1"/>
</dbReference>
<evidence type="ECO:0000313" key="3">
    <source>
        <dbReference type="Proteomes" id="UP001165289"/>
    </source>
</evidence>
<dbReference type="PROSITE" id="PS51112">
    <property type="entry name" value="AMMECR1"/>
    <property type="match status" value="1"/>
</dbReference>
<gene>
    <name evidence="2" type="ORF">LOD99_15624</name>
</gene>
<sequence length="231" mass="26290">MQQESLSNHSQIGVKECEIEGASPLPNHIERILPQNSVISSDMCYFCFDVLIAYLYKQDVGYIPSFTDASFPLFVTWKIGHEGKLRGCIGTFDPLPLHKGLRDYCIKSSMEDNRFHPVTLAEVHKLECSVSLLTNFTPGGDCYDWEIGVHGITIEFFDGFKKKRKATYLPEVALEQGWDRIETINSLLKKGGLKGAVTQPILDSISLTRYQTEKCRVTHNEYLDLWHNKNI</sequence>